<evidence type="ECO:0000256" key="2">
    <source>
        <dbReference type="SAM" id="MobiDB-lite"/>
    </source>
</evidence>
<dbReference type="Pfam" id="PF07703">
    <property type="entry name" value="A2M_BRD"/>
    <property type="match status" value="1"/>
</dbReference>
<dbReference type="RefSeq" id="WP_161717012.1">
    <property type="nucleotide sequence ID" value="NZ_JAAAPO010000001.1"/>
</dbReference>
<name>A0ABW9X973_9SPHN</name>
<feature type="chain" id="PRO_5046521224" evidence="3">
    <location>
        <begin position="22"/>
        <end position="1913"/>
    </location>
</feature>
<dbReference type="Pfam" id="PF17973">
    <property type="entry name" value="bMG10"/>
    <property type="match status" value="1"/>
</dbReference>
<evidence type="ECO:0000259" key="4">
    <source>
        <dbReference type="SMART" id="SM01359"/>
    </source>
</evidence>
<dbReference type="InterPro" id="IPR001599">
    <property type="entry name" value="Macroglobln_a2"/>
</dbReference>
<accession>A0ABW9X973</accession>
<evidence type="ECO:0000256" key="3">
    <source>
        <dbReference type="SAM" id="SignalP"/>
    </source>
</evidence>
<keyword evidence="3" id="KW-0732">Signal</keyword>
<feature type="domain" description="Alpha-2-macroglobulin bait region" evidence="4">
    <location>
        <begin position="1019"/>
        <end position="1192"/>
    </location>
</feature>
<dbReference type="Pfam" id="PF01835">
    <property type="entry name" value="MG2"/>
    <property type="match status" value="1"/>
</dbReference>
<dbReference type="PANTHER" id="PTHR40094">
    <property type="entry name" value="ALPHA-2-MACROGLOBULIN HOMOLOG"/>
    <property type="match status" value="1"/>
</dbReference>
<comment type="similarity">
    <text evidence="1">Belongs to the protease inhibitor I39 (alpha-2-macroglobulin) family. Bacterial alpha-2-macroglobulin subfamily.</text>
</comment>
<dbReference type="SUPFAM" id="SSF48239">
    <property type="entry name" value="Terpenoid cyclases/Protein prenyltransferases"/>
    <property type="match status" value="1"/>
</dbReference>
<dbReference type="InterPro" id="IPR008930">
    <property type="entry name" value="Terpenoid_cyclase/PrenylTrfase"/>
</dbReference>
<feature type="signal peptide" evidence="3">
    <location>
        <begin position="1"/>
        <end position="21"/>
    </location>
</feature>
<evidence type="ECO:0000256" key="1">
    <source>
        <dbReference type="ARBA" id="ARBA00010556"/>
    </source>
</evidence>
<evidence type="ECO:0000313" key="7">
    <source>
        <dbReference type="Proteomes" id="UP000753724"/>
    </source>
</evidence>
<protein>
    <submittedName>
        <fullName evidence="6">Alpha-2-macroglobulin</fullName>
    </submittedName>
</protein>
<comment type="caution">
    <text evidence="6">The sequence shown here is derived from an EMBL/GenBank/DDBJ whole genome shotgun (WGS) entry which is preliminary data.</text>
</comment>
<proteinExistence type="inferred from homology"/>
<dbReference type="EMBL" id="JAAAPO010000001">
    <property type="protein sequence ID" value="NBC35082.1"/>
    <property type="molecule type" value="Genomic_DNA"/>
</dbReference>
<dbReference type="InterPro" id="IPR002890">
    <property type="entry name" value="MG2"/>
</dbReference>
<feature type="domain" description="Alpha-2-macroglobulin" evidence="5">
    <location>
        <begin position="1253"/>
        <end position="1343"/>
    </location>
</feature>
<organism evidence="6 7">
    <name type="scientific">Novosphingobium ovatum</name>
    <dbReference type="NCBI Taxonomy" id="1908523"/>
    <lineage>
        <taxon>Bacteria</taxon>
        <taxon>Pseudomonadati</taxon>
        <taxon>Pseudomonadota</taxon>
        <taxon>Alphaproteobacteria</taxon>
        <taxon>Sphingomonadales</taxon>
        <taxon>Sphingomonadaceae</taxon>
        <taxon>Novosphingobium</taxon>
    </lineage>
</organism>
<evidence type="ECO:0000313" key="6">
    <source>
        <dbReference type="EMBL" id="NBC35082.1"/>
    </source>
</evidence>
<dbReference type="InterPro" id="IPR011625">
    <property type="entry name" value="A2M_N_BRD"/>
</dbReference>
<dbReference type="InterPro" id="IPR051802">
    <property type="entry name" value="YfhM-like"/>
</dbReference>
<keyword evidence="7" id="KW-1185">Reference proteome</keyword>
<dbReference type="PANTHER" id="PTHR40094:SF1">
    <property type="entry name" value="UBIQUITIN DOMAIN-CONTAINING PROTEIN"/>
    <property type="match status" value="1"/>
</dbReference>
<dbReference type="InterPro" id="IPR021868">
    <property type="entry name" value="Alpha_2_Macroglob_MG3"/>
</dbReference>
<feature type="region of interest" description="Disordered" evidence="2">
    <location>
        <begin position="1832"/>
        <end position="1853"/>
    </location>
</feature>
<dbReference type="SMART" id="SM01360">
    <property type="entry name" value="A2M"/>
    <property type="match status" value="1"/>
</dbReference>
<dbReference type="Gene3D" id="2.60.40.1930">
    <property type="match status" value="1"/>
</dbReference>
<dbReference type="Proteomes" id="UP000753724">
    <property type="component" value="Unassembled WGS sequence"/>
</dbReference>
<sequence length="1913" mass="203156">MFSGKRRGRWLVLLMAMLPLAARGDIAPRVTMATPGGAGENSGAIERFTLRFSEAMVPLGDPRKSAPATTDCAKGASGHWVDQQTYVLDFDQPLPGGITCKVRLRDGLATLRKAQVRGITSWTIDTGGPSLRAVLAPGEDGDTVDEDQVFIVATNTPADRASVAAKAGCAVSGLGEMAAVDVLPEGTVASVLSGLGDDNWRVTDFLETAQIKDKKLSDPRLMALRCRRPLTPAHDMSLIWPATIANLQGKPAGFDQRFDFKVRAAFEARWECSRANGDAACSPITAATVSFTSPVDAATALRARLVFADGSTRAPRLADDDKSAREVGSVTFDGPFPALSRASLTLPAGLRDLAGRALANAARFPLPVRFAAQPPLVKFAAPFGIVEASDPVLPVTVRAVEPVLAGRMTSVAGQSAKVADDDARIAAWVRKLEGAETANYVRVNVDKPNERVINHTRDKPLLTPAPRQGAIRPVSLPLPGKGRDFEVIGIPLAGKGFHVVEYASPVLGASLLGRPAPRYVAAGALVTDMAVHFKWGRESSLVWVTALASGKPVADAAVRVTDSCNGRLLAQGSTDASGRLHIGAILPEPGTDGSCSDRSGHPLMVSARAGDDMSFTLSNWNKGISPYDFDLSFGRDDQGEIIHTLFDRTLVRVGETVHFKHILRRKVGNGFAFADGVKGKLVLRHMGSDISFTLPLEISTGGFGEGAWKVPQGAPLGDYALAFEVDGRSFSTEQSVRVDEYKLPTMRAAITLASAAREAMVRPASVPLSLFVGYMSGGGAGRLPVTLRTDFTDWSPHPKGWEAYGFGGEAVVEGTRAMGGSGEGIAPKLPFAQVLPVTLGADGTARADVAVGEAITRPISLNIEMDYPDANGETMTAGRRIHLYPAAVQLGLKTDGWLMRADDLRLQTVVLDLDGRPMAGSKVTVELYSRQIITARRRLIGGFYAYDNQEKVTKLDAQCAATSDAQGRAACQIAPGVSGEVTVVARVADAAGRETRAVTTVWLAGKDDWWFGGDNGDRMDVIPEKPAYRAGDTARFQVRMPFRAATALVTVEREGVLSSFVTELSGTDPVVEVKMPAAYAPNVYVSVMAVRGRVTGWRAWLAEMAEKWGQLLNREPVTSTVDLAKPAYRLGMAKVQVGWEGHRLDVAVKADRERYGVRETAQVTVAVHEPGGAPARDADVTFVAVDEALLQLMPNPSWQALEAMMGARGLEVTTSTAQMQVVGKRHYGRKAVAAGGGGGGDASGVNRQNFQPVLLWKGHVTLDDQGVGHVAVPMSDALSRFRLVAVATSGAQLFGTGEAVIRTAQDLSLYAGLPELVRSGDHYDAVFTVKNDSDQAMKITAQASLNPQAAKLPPIRLDLAAGTAGTLRWSVEAPPQSGVLTWDVQARADGGAQDRLEVTQTVVPAVPVEVWAASLMQVGGPVTQITAPLGALPGGYVTVDLTDSLAAPLGGVRSYMREYPWNCFEQRLSRMVATGDRTGWPSLAAALPTYLDGDGLLRYWPDAGAKGSPELTAYAVGIASAAGLPLPDAEKARMLRALRNVVEGRLTAQRGMRVDERVVRIAALSALARAGAADPALVARIDMVPAAMPTSTLAQWIVALDRLPRAPRAAALRAAAEGELRQRLVWSGTRLDLADGARAPWWMMVSADEMAALTLDAVLGKPGWAAETPRLMTGLAARQLRGHWDTTPANAWGALVSRRFAAAYPASAVAGITRVTLGGHGVQQAWPRMGVVEPLRLPLSPGGLSLTHGGGAAPWAVVSVHAAVPLTQPLAAGYRLSRSVSVVAARDPAHLTQGDVLRVRLTIDASADRNWVVLADPLPPGATVLSGLGGQSQMLRKDEGKDSAGPSPSYTENGRESWRAYFEWLPRGRTVVEYTVRLNGAGRFTLPPARVEAMYAPDIHAQLPVAPMSVLAP</sequence>
<dbReference type="Pfam" id="PF00207">
    <property type="entry name" value="A2M"/>
    <property type="match status" value="1"/>
</dbReference>
<dbReference type="Pfam" id="PF11974">
    <property type="entry name" value="bMG3"/>
    <property type="match status" value="1"/>
</dbReference>
<dbReference type="SMART" id="SM01359">
    <property type="entry name" value="A2M_N_2"/>
    <property type="match status" value="1"/>
</dbReference>
<gene>
    <name evidence="6" type="ORF">GTZ99_00750</name>
</gene>
<reference evidence="7" key="1">
    <citation type="submission" date="2020-01" db="EMBL/GenBank/DDBJ databases">
        <title>Sphingomonas sp. strain CSW-10.</title>
        <authorList>
            <person name="Chen W.-M."/>
        </authorList>
    </citation>
    <scope>NUCLEOTIDE SEQUENCE [LARGE SCALE GENOMIC DNA]</scope>
    <source>
        <strain evidence="7">FSY-8</strain>
    </source>
</reference>
<evidence type="ECO:0000259" key="5">
    <source>
        <dbReference type="SMART" id="SM01360"/>
    </source>
</evidence>
<dbReference type="InterPro" id="IPR041246">
    <property type="entry name" value="Bact_MG10"/>
</dbReference>